<dbReference type="Gene3D" id="2.170.270.10">
    <property type="entry name" value="SET domain"/>
    <property type="match status" value="1"/>
</dbReference>
<dbReference type="PANTHER" id="PTHR46223">
    <property type="entry name" value="HISTONE-LYSINE N-METHYLTRANSFERASE SUV39H"/>
    <property type="match status" value="1"/>
</dbReference>
<dbReference type="SUPFAM" id="SSF82199">
    <property type="entry name" value="SET domain"/>
    <property type="match status" value="1"/>
</dbReference>
<evidence type="ECO:0000259" key="9">
    <source>
        <dbReference type="PROSITE" id="PS50867"/>
    </source>
</evidence>
<dbReference type="InterPro" id="IPR046341">
    <property type="entry name" value="SET_dom_sf"/>
</dbReference>
<feature type="domain" description="Post-SET" evidence="10">
    <location>
        <begin position="299"/>
        <end position="315"/>
    </location>
</feature>
<feature type="domain" description="Pre-SET" evidence="9">
    <location>
        <begin position="73"/>
        <end position="143"/>
    </location>
</feature>
<keyword evidence="5" id="KW-0949">S-adenosyl-L-methionine</keyword>
<dbReference type="OrthoDB" id="308383at2759"/>
<dbReference type="Pfam" id="PF00856">
    <property type="entry name" value="SET"/>
    <property type="match status" value="1"/>
</dbReference>
<accession>A0A165EKH6</accession>
<dbReference type="PROSITE" id="PS50867">
    <property type="entry name" value="PRE_SET"/>
    <property type="match status" value="1"/>
</dbReference>
<dbReference type="AlphaFoldDB" id="A0A165EKH6"/>
<dbReference type="EMBL" id="KV424002">
    <property type="protein sequence ID" value="KZT55053.1"/>
    <property type="molecule type" value="Genomic_DNA"/>
</dbReference>
<gene>
    <name evidence="11" type="ORF">CALCODRAFT_546798</name>
</gene>
<evidence type="ECO:0000259" key="8">
    <source>
        <dbReference type="PROSITE" id="PS50280"/>
    </source>
</evidence>
<name>A0A165EKH6_9BASI</name>
<dbReference type="GO" id="GO:0005634">
    <property type="term" value="C:nucleus"/>
    <property type="evidence" value="ECO:0007669"/>
    <property type="project" value="InterPro"/>
</dbReference>
<evidence type="ECO:0000256" key="4">
    <source>
        <dbReference type="ARBA" id="ARBA00022679"/>
    </source>
</evidence>
<dbReference type="SMART" id="SM00468">
    <property type="entry name" value="PreSET"/>
    <property type="match status" value="1"/>
</dbReference>
<dbReference type="Pfam" id="PF05033">
    <property type="entry name" value="Pre-SET"/>
    <property type="match status" value="1"/>
</dbReference>
<dbReference type="GO" id="GO:0005694">
    <property type="term" value="C:chromosome"/>
    <property type="evidence" value="ECO:0007669"/>
    <property type="project" value="UniProtKB-SubCell"/>
</dbReference>
<protein>
    <submittedName>
        <fullName evidence="11">SET domain-containing protein</fullName>
    </submittedName>
</protein>
<evidence type="ECO:0000313" key="12">
    <source>
        <dbReference type="Proteomes" id="UP000076842"/>
    </source>
</evidence>
<feature type="domain" description="SET" evidence="8">
    <location>
        <begin position="146"/>
        <end position="283"/>
    </location>
</feature>
<keyword evidence="6" id="KW-0479">Metal-binding</keyword>
<comment type="subcellular location">
    <subcellularLocation>
        <location evidence="1">Chromosome</location>
    </subcellularLocation>
</comment>
<evidence type="ECO:0000313" key="11">
    <source>
        <dbReference type="EMBL" id="KZT55053.1"/>
    </source>
</evidence>
<organism evidence="11 12">
    <name type="scientific">Calocera cornea HHB12733</name>
    <dbReference type="NCBI Taxonomy" id="1353952"/>
    <lineage>
        <taxon>Eukaryota</taxon>
        <taxon>Fungi</taxon>
        <taxon>Dikarya</taxon>
        <taxon>Basidiomycota</taxon>
        <taxon>Agaricomycotina</taxon>
        <taxon>Dacrymycetes</taxon>
        <taxon>Dacrymycetales</taxon>
        <taxon>Dacrymycetaceae</taxon>
        <taxon>Calocera</taxon>
    </lineage>
</organism>
<proteinExistence type="predicted"/>
<dbReference type="GO" id="GO:0032259">
    <property type="term" value="P:methylation"/>
    <property type="evidence" value="ECO:0007669"/>
    <property type="project" value="UniProtKB-KW"/>
</dbReference>
<dbReference type="SMART" id="SM00317">
    <property type="entry name" value="SET"/>
    <property type="match status" value="1"/>
</dbReference>
<dbReference type="InterPro" id="IPR050973">
    <property type="entry name" value="H3K9_Histone-Lys_N-MTase"/>
</dbReference>
<evidence type="ECO:0000256" key="6">
    <source>
        <dbReference type="ARBA" id="ARBA00022723"/>
    </source>
</evidence>
<dbReference type="FunCoup" id="A0A165EKH6">
    <property type="interactions" value="247"/>
</dbReference>
<dbReference type="GO" id="GO:0008270">
    <property type="term" value="F:zinc ion binding"/>
    <property type="evidence" value="ECO:0007669"/>
    <property type="project" value="InterPro"/>
</dbReference>
<evidence type="ECO:0000259" key="10">
    <source>
        <dbReference type="PROSITE" id="PS50868"/>
    </source>
</evidence>
<dbReference type="STRING" id="1353952.A0A165EKH6"/>
<keyword evidence="4" id="KW-0808">Transferase</keyword>
<evidence type="ECO:0000256" key="5">
    <source>
        <dbReference type="ARBA" id="ARBA00022691"/>
    </source>
</evidence>
<evidence type="ECO:0000256" key="7">
    <source>
        <dbReference type="ARBA" id="ARBA00022833"/>
    </source>
</evidence>
<dbReference type="Proteomes" id="UP000076842">
    <property type="component" value="Unassembled WGS sequence"/>
</dbReference>
<sequence>MNGLPDTPYARFGFKSIFEAHIQENTALDELDAPPIKIVNNIDDDPCPDPTFVYTNKIIYGEGVSPPDLDALQGCDCEGPCDPNSKTCTCIHRQKQYSTNEVEGFVHNDKGILQSEVEPLVIVECNSACRCSIACQNRIIQRGRTVPITIKKTREKGWGSFARLSKYLVWTFVGLYAGELLTDEEAEERGIVYDKGPCTYLFDVDFYHIKHDANGVLVDDGKGHHSIDAYHYGNFTRFLNHSCSPNLTMHAAYINEVDVQKPLLVMYSSRKIDAGEELCFSYRGTDDERDTRKERERAGDQTCHCGSKNCRGYMFRGRDADEEDGE</sequence>
<dbReference type="GO" id="GO:0042054">
    <property type="term" value="F:histone methyltransferase activity"/>
    <property type="evidence" value="ECO:0007669"/>
    <property type="project" value="InterPro"/>
</dbReference>
<dbReference type="InterPro" id="IPR003616">
    <property type="entry name" value="Post-SET_dom"/>
</dbReference>
<dbReference type="PROSITE" id="PS50868">
    <property type="entry name" value="POST_SET"/>
    <property type="match status" value="1"/>
</dbReference>
<keyword evidence="7" id="KW-0862">Zinc</keyword>
<evidence type="ECO:0000256" key="2">
    <source>
        <dbReference type="ARBA" id="ARBA00022454"/>
    </source>
</evidence>
<dbReference type="PROSITE" id="PS50280">
    <property type="entry name" value="SET"/>
    <property type="match status" value="1"/>
</dbReference>
<dbReference type="SMART" id="SM00508">
    <property type="entry name" value="PostSET"/>
    <property type="match status" value="1"/>
</dbReference>
<reference evidence="11 12" key="1">
    <citation type="journal article" date="2016" name="Mol. Biol. Evol.">
        <title>Comparative Genomics of Early-Diverging Mushroom-Forming Fungi Provides Insights into the Origins of Lignocellulose Decay Capabilities.</title>
        <authorList>
            <person name="Nagy L.G."/>
            <person name="Riley R."/>
            <person name="Tritt A."/>
            <person name="Adam C."/>
            <person name="Daum C."/>
            <person name="Floudas D."/>
            <person name="Sun H."/>
            <person name="Yadav J.S."/>
            <person name="Pangilinan J."/>
            <person name="Larsson K.H."/>
            <person name="Matsuura K."/>
            <person name="Barry K."/>
            <person name="Labutti K."/>
            <person name="Kuo R."/>
            <person name="Ohm R.A."/>
            <person name="Bhattacharya S.S."/>
            <person name="Shirouzu T."/>
            <person name="Yoshinaga Y."/>
            <person name="Martin F.M."/>
            <person name="Grigoriev I.V."/>
            <person name="Hibbett D.S."/>
        </authorList>
    </citation>
    <scope>NUCLEOTIDE SEQUENCE [LARGE SCALE GENOMIC DNA]</scope>
    <source>
        <strain evidence="11 12">HHB12733</strain>
    </source>
</reference>
<dbReference type="InterPro" id="IPR001214">
    <property type="entry name" value="SET_dom"/>
</dbReference>
<keyword evidence="2" id="KW-0158">Chromosome</keyword>
<dbReference type="InterPro" id="IPR007728">
    <property type="entry name" value="Pre-SET_dom"/>
</dbReference>
<dbReference type="PANTHER" id="PTHR46223:SF3">
    <property type="entry name" value="HISTONE-LYSINE N-METHYLTRANSFERASE SET-23"/>
    <property type="match status" value="1"/>
</dbReference>
<keyword evidence="3" id="KW-0489">Methyltransferase</keyword>
<evidence type="ECO:0000256" key="3">
    <source>
        <dbReference type="ARBA" id="ARBA00022603"/>
    </source>
</evidence>
<keyword evidence="12" id="KW-1185">Reference proteome</keyword>
<evidence type="ECO:0000256" key="1">
    <source>
        <dbReference type="ARBA" id="ARBA00004286"/>
    </source>
</evidence>
<dbReference type="InParanoid" id="A0A165EKH6"/>